<keyword evidence="2" id="KW-1003">Cell membrane</keyword>
<comment type="similarity">
    <text evidence="6">Belongs to the ThrE exporter (TC 2.A.79) family.</text>
</comment>
<keyword evidence="5 7" id="KW-0472">Membrane</keyword>
<dbReference type="EMBL" id="CP035282">
    <property type="protein sequence ID" value="QAT61517.1"/>
    <property type="molecule type" value="Genomic_DNA"/>
</dbReference>
<feature type="domain" description="Threonine/serine exporter-like N-terminal" evidence="8">
    <location>
        <begin position="19"/>
        <end position="256"/>
    </location>
</feature>
<keyword evidence="3 7" id="KW-0812">Transmembrane</keyword>
<dbReference type="InterPro" id="IPR050539">
    <property type="entry name" value="ThrE_Dicarb/AminoAcid_Exp"/>
</dbReference>
<evidence type="ECO:0000259" key="8">
    <source>
        <dbReference type="Pfam" id="PF06738"/>
    </source>
</evidence>
<sequence length="262" mass="29214">MHENRNEYDEVKKLLILSILAGKIMLKSGAETYRVEDTINRICKSRKNINYVESLVTATGISVSVEYDEEIITYIKRIKSISIDLNKIDMVNNFSREFVNGNISIEEGLKRLERINNTHIYNNLTKLVFGSLAGSFYTIMFGGTFMDFISSLMVSLLVVFVTNYLAKREITFFINNFVGAFLASILSILLVKLHIGKNMDMIIIGSIMPLVPGVAITNSIRDTMSGDFISGSSRGIEAAIIAFSIAFGVGLVLKLYFKGAIM</sequence>
<reference evidence="10" key="1">
    <citation type="submission" date="2019-01" db="EMBL/GenBank/DDBJ databases">
        <title>Draft genomes of a novel of Sporanaerobacter strains.</title>
        <authorList>
            <person name="Ma S."/>
        </authorList>
    </citation>
    <scope>NUCLEOTIDE SEQUENCE [LARGE SCALE GENOMIC DNA]</scope>
    <source>
        <strain evidence="10">NJN-17</strain>
    </source>
</reference>
<evidence type="ECO:0000256" key="4">
    <source>
        <dbReference type="ARBA" id="ARBA00022989"/>
    </source>
</evidence>
<feature type="transmembrane region" description="Helical" evidence="7">
    <location>
        <begin position="173"/>
        <end position="195"/>
    </location>
</feature>
<dbReference type="Pfam" id="PF06738">
    <property type="entry name" value="ThrE"/>
    <property type="match status" value="1"/>
</dbReference>
<name>A0A410QBZ9_9FIRM</name>
<dbReference type="PANTHER" id="PTHR34390:SF2">
    <property type="entry name" value="SUCCINATE TRANSPORTER SUBUNIT YJJP-RELATED"/>
    <property type="match status" value="1"/>
</dbReference>
<evidence type="ECO:0000313" key="9">
    <source>
        <dbReference type="EMBL" id="QAT61517.1"/>
    </source>
</evidence>
<evidence type="ECO:0000256" key="7">
    <source>
        <dbReference type="SAM" id="Phobius"/>
    </source>
</evidence>
<dbReference type="OrthoDB" id="9813917at2"/>
<dbReference type="InterPro" id="IPR010619">
    <property type="entry name" value="ThrE-like_N"/>
</dbReference>
<keyword evidence="10" id="KW-1185">Reference proteome</keyword>
<evidence type="ECO:0000256" key="5">
    <source>
        <dbReference type="ARBA" id="ARBA00023136"/>
    </source>
</evidence>
<feature type="transmembrane region" description="Helical" evidence="7">
    <location>
        <begin position="120"/>
        <end position="142"/>
    </location>
</feature>
<dbReference type="GO" id="GO:0022857">
    <property type="term" value="F:transmembrane transporter activity"/>
    <property type="evidence" value="ECO:0007669"/>
    <property type="project" value="InterPro"/>
</dbReference>
<evidence type="ECO:0000256" key="2">
    <source>
        <dbReference type="ARBA" id="ARBA00022475"/>
    </source>
</evidence>
<evidence type="ECO:0000256" key="3">
    <source>
        <dbReference type="ARBA" id="ARBA00022692"/>
    </source>
</evidence>
<dbReference type="AlphaFoldDB" id="A0A410QBZ9"/>
<evidence type="ECO:0000256" key="1">
    <source>
        <dbReference type="ARBA" id="ARBA00004651"/>
    </source>
</evidence>
<evidence type="ECO:0000313" key="10">
    <source>
        <dbReference type="Proteomes" id="UP000287969"/>
    </source>
</evidence>
<gene>
    <name evidence="9" type="ORF">EQM13_07955</name>
</gene>
<proteinExistence type="inferred from homology"/>
<dbReference type="RefSeq" id="WP_071138859.1">
    <property type="nucleotide sequence ID" value="NZ_CP035282.1"/>
</dbReference>
<dbReference type="KEGG" id="spoa:EQM13_07955"/>
<dbReference type="Proteomes" id="UP000287969">
    <property type="component" value="Chromosome"/>
</dbReference>
<feature type="transmembrane region" description="Helical" evidence="7">
    <location>
        <begin position="201"/>
        <end position="217"/>
    </location>
</feature>
<organism evidence="9 10">
    <name type="scientific">Acidilutibacter cellobiosedens</name>
    <dbReference type="NCBI Taxonomy" id="2507161"/>
    <lineage>
        <taxon>Bacteria</taxon>
        <taxon>Bacillati</taxon>
        <taxon>Bacillota</taxon>
        <taxon>Tissierellia</taxon>
        <taxon>Tissierellales</taxon>
        <taxon>Acidilutibacteraceae</taxon>
        <taxon>Acidilutibacter</taxon>
    </lineage>
</organism>
<accession>A0A410QBZ9</accession>
<keyword evidence="4 7" id="KW-1133">Transmembrane helix</keyword>
<dbReference type="GO" id="GO:0005886">
    <property type="term" value="C:plasma membrane"/>
    <property type="evidence" value="ECO:0007669"/>
    <property type="project" value="UniProtKB-SubCell"/>
</dbReference>
<comment type="subcellular location">
    <subcellularLocation>
        <location evidence="1">Cell membrane</location>
        <topology evidence="1">Multi-pass membrane protein</topology>
    </subcellularLocation>
</comment>
<dbReference type="GO" id="GO:0015744">
    <property type="term" value="P:succinate transport"/>
    <property type="evidence" value="ECO:0007669"/>
    <property type="project" value="TreeGrafter"/>
</dbReference>
<dbReference type="PANTHER" id="PTHR34390">
    <property type="entry name" value="UPF0442 PROTEIN YJJB-RELATED"/>
    <property type="match status" value="1"/>
</dbReference>
<protein>
    <submittedName>
        <fullName evidence="9">Threonine/serine exporter</fullName>
    </submittedName>
</protein>
<evidence type="ECO:0000256" key="6">
    <source>
        <dbReference type="ARBA" id="ARBA00034125"/>
    </source>
</evidence>
<feature type="transmembrane region" description="Helical" evidence="7">
    <location>
        <begin position="238"/>
        <end position="257"/>
    </location>
</feature>